<evidence type="ECO:0000256" key="4">
    <source>
        <dbReference type="ARBA" id="ARBA00022989"/>
    </source>
</evidence>
<evidence type="ECO:0000256" key="5">
    <source>
        <dbReference type="ARBA" id="ARBA00023136"/>
    </source>
</evidence>
<feature type="region of interest" description="Disordered" evidence="6">
    <location>
        <begin position="29"/>
        <end position="69"/>
    </location>
</feature>
<dbReference type="AlphaFoldDB" id="A0ABD0KL67"/>
<name>A0ABD0KL67_9CAEN</name>
<feature type="transmembrane region" description="Helical" evidence="7">
    <location>
        <begin position="230"/>
        <end position="250"/>
    </location>
</feature>
<dbReference type="EMBL" id="JACVVK020000159">
    <property type="protein sequence ID" value="KAK7487807.1"/>
    <property type="molecule type" value="Genomic_DNA"/>
</dbReference>
<feature type="transmembrane region" description="Helical" evidence="7">
    <location>
        <begin position="401"/>
        <end position="420"/>
    </location>
</feature>
<evidence type="ECO:0000256" key="6">
    <source>
        <dbReference type="SAM" id="MobiDB-lite"/>
    </source>
</evidence>
<feature type="transmembrane region" description="Helical" evidence="7">
    <location>
        <begin position="356"/>
        <end position="380"/>
    </location>
</feature>
<dbReference type="Proteomes" id="UP001519460">
    <property type="component" value="Unassembled WGS sequence"/>
</dbReference>
<evidence type="ECO:0000256" key="7">
    <source>
        <dbReference type="SAM" id="Phobius"/>
    </source>
</evidence>
<comment type="subcellular location">
    <subcellularLocation>
        <location evidence="1">Membrane</location>
        <topology evidence="1">Multi-pass membrane protein</topology>
    </subcellularLocation>
</comment>
<keyword evidence="3 7" id="KW-0812">Transmembrane</keyword>
<dbReference type="Pfam" id="PF05978">
    <property type="entry name" value="UNC-93"/>
    <property type="match status" value="1"/>
</dbReference>
<organism evidence="8 9">
    <name type="scientific">Batillaria attramentaria</name>
    <dbReference type="NCBI Taxonomy" id="370345"/>
    <lineage>
        <taxon>Eukaryota</taxon>
        <taxon>Metazoa</taxon>
        <taxon>Spiralia</taxon>
        <taxon>Lophotrochozoa</taxon>
        <taxon>Mollusca</taxon>
        <taxon>Gastropoda</taxon>
        <taxon>Caenogastropoda</taxon>
        <taxon>Sorbeoconcha</taxon>
        <taxon>Cerithioidea</taxon>
        <taxon>Batillariidae</taxon>
        <taxon>Batillaria</taxon>
    </lineage>
</organism>
<feature type="transmembrane region" description="Helical" evidence="7">
    <location>
        <begin position="500"/>
        <end position="518"/>
    </location>
</feature>
<feature type="transmembrane region" description="Helical" evidence="7">
    <location>
        <begin position="198"/>
        <end position="218"/>
    </location>
</feature>
<dbReference type="InterPro" id="IPR051951">
    <property type="entry name" value="UNC-93_regulatory"/>
</dbReference>
<evidence type="ECO:0000256" key="3">
    <source>
        <dbReference type="ARBA" id="ARBA00022692"/>
    </source>
</evidence>
<keyword evidence="9" id="KW-1185">Reference proteome</keyword>
<evidence type="ECO:0000256" key="1">
    <source>
        <dbReference type="ARBA" id="ARBA00004141"/>
    </source>
</evidence>
<feature type="region of interest" description="Disordered" evidence="6">
    <location>
        <begin position="123"/>
        <end position="143"/>
    </location>
</feature>
<feature type="transmembrane region" description="Helical" evidence="7">
    <location>
        <begin position="564"/>
        <end position="583"/>
    </location>
</feature>
<evidence type="ECO:0000313" key="9">
    <source>
        <dbReference type="Proteomes" id="UP001519460"/>
    </source>
</evidence>
<accession>A0ABD0KL67</accession>
<evidence type="ECO:0000256" key="2">
    <source>
        <dbReference type="ARBA" id="ARBA00009172"/>
    </source>
</evidence>
<dbReference type="InterPro" id="IPR036259">
    <property type="entry name" value="MFS_trans_sf"/>
</dbReference>
<sequence length="714" mass="78645">MNLPKKRDQEGVEQCVTIQHFLVVLTETDDKQKNRSGKQRQLLETQSGVAETPTAGVAPAETVCSESHTKQREEGGYVSACLHGLDVQPLDMVMLTSRTGQPAPPAGRPPGFLEGYNFRHHSKRCDSRSSSVSDNSGKPSVMPKSRTSWLKRFATPLAPNLEGKEFRTVIFVAISFQVVFTGYRSIQNLQSSLNEEEGIGVISLGVLYGAWIFSGMLTPMALRFLTTKGTMMLAWVCHVLYTAASFYPAWEVLLPTSFLLGAFSAPLWTSQSLYITACGYSYAKTATDSPYHIFSRFNGIFFAIYETSQITGNLVSSLVLQRGVGNRSEGVLFKVCGPGDCPNADNATDLEEPEDWVIDVLVSVYATCNIAGFIITYFFVMPLPKSDWNIMMSSRDAVASFFVTIWRTDIMLMAPLFIFQGMQQATLFSEYTRSYVSCPVGIHMVGFVMAAHGATTPIVTWSFSRVVKLTGRYPLFVLAGLINLMLMVVMYLWTPDKDDIAVIFLAPICWGVSEGIWLTQTNSLIAIRYHDRKEAAFAIYHTGRSVGLALTFAYSSFLCASVKLAVGMAFVLWGLTLYTVSEVRVRWKQKYRKPETTLRTQNGETVGTLARNAISLTDLRDIRPKRSSDLHSLSTVSLGLPSPTTPSPTSAPDSLLRVQSVGAMRRVPSVTGSSTSTPLSSLSLMARQADTDARPTLAHIVLSRASVASEESYF</sequence>
<keyword evidence="4 7" id="KW-1133">Transmembrane helix</keyword>
<reference evidence="8 9" key="1">
    <citation type="journal article" date="2023" name="Sci. Data">
        <title>Genome assembly of the Korean intertidal mud-creeper Batillaria attramentaria.</title>
        <authorList>
            <person name="Patra A.K."/>
            <person name="Ho P.T."/>
            <person name="Jun S."/>
            <person name="Lee S.J."/>
            <person name="Kim Y."/>
            <person name="Won Y.J."/>
        </authorList>
    </citation>
    <scope>NUCLEOTIDE SEQUENCE [LARGE SCALE GENOMIC DNA]</scope>
    <source>
        <strain evidence="8">Wonlab-2016</strain>
    </source>
</reference>
<feature type="region of interest" description="Disordered" evidence="6">
    <location>
        <begin position="634"/>
        <end position="653"/>
    </location>
</feature>
<evidence type="ECO:0000313" key="8">
    <source>
        <dbReference type="EMBL" id="KAK7487807.1"/>
    </source>
</evidence>
<protein>
    <submittedName>
        <fullName evidence="8">Uncharacterized protein</fullName>
    </submittedName>
</protein>
<feature type="transmembrane region" description="Helical" evidence="7">
    <location>
        <begin position="475"/>
        <end position="494"/>
    </location>
</feature>
<keyword evidence="5 7" id="KW-0472">Membrane</keyword>
<comment type="caution">
    <text evidence="8">The sequence shown here is derived from an EMBL/GenBank/DDBJ whole genome shotgun (WGS) entry which is preliminary data.</text>
</comment>
<dbReference type="SUPFAM" id="SSF103473">
    <property type="entry name" value="MFS general substrate transporter"/>
    <property type="match status" value="1"/>
</dbReference>
<dbReference type="PANTHER" id="PTHR19444:SF11">
    <property type="entry name" value="UNC93-LIKE PROTEIN"/>
    <property type="match status" value="1"/>
</dbReference>
<dbReference type="PANTHER" id="PTHR19444">
    <property type="entry name" value="UNC-93 RELATED"/>
    <property type="match status" value="1"/>
</dbReference>
<gene>
    <name evidence="8" type="ORF">BaRGS_00020948</name>
</gene>
<dbReference type="GO" id="GO:0016020">
    <property type="term" value="C:membrane"/>
    <property type="evidence" value="ECO:0007669"/>
    <property type="project" value="UniProtKB-SubCell"/>
</dbReference>
<proteinExistence type="inferred from homology"/>
<comment type="similarity">
    <text evidence="2">Belongs to the unc-93 family.</text>
</comment>
<dbReference type="InterPro" id="IPR010291">
    <property type="entry name" value="Ion_channel_UNC-93"/>
</dbReference>
<feature type="transmembrane region" description="Helical" evidence="7">
    <location>
        <begin position="440"/>
        <end position="463"/>
    </location>
</feature>